<dbReference type="Pfam" id="PF07596">
    <property type="entry name" value="SBP_bac_10"/>
    <property type="match status" value="1"/>
</dbReference>
<dbReference type="EMBL" id="SJPV01000012">
    <property type="protein sequence ID" value="TWU32571.1"/>
    <property type="molecule type" value="Genomic_DNA"/>
</dbReference>
<dbReference type="AlphaFoldDB" id="A0A5C6D9Y4"/>
<dbReference type="GO" id="GO:0015627">
    <property type="term" value="C:type II protein secretion system complex"/>
    <property type="evidence" value="ECO:0007669"/>
    <property type="project" value="InterPro"/>
</dbReference>
<dbReference type="Proteomes" id="UP000319143">
    <property type="component" value="Unassembled WGS sequence"/>
</dbReference>
<comment type="caution">
    <text evidence="5">The sequence shown here is derived from an EMBL/GenBank/DDBJ whole genome shotgun (WGS) entry which is preliminary data.</text>
</comment>
<dbReference type="InterPro" id="IPR012902">
    <property type="entry name" value="N_methyl_site"/>
</dbReference>
<feature type="domain" description="DUF1559" evidence="4">
    <location>
        <begin position="48"/>
        <end position="276"/>
    </location>
</feature>
<reference evidence="5 6" key="1">
    <citation type="submission" date="2019-02" db="EMBL/GenBank/DDBJ databases">
        <title>Deep-cultivation of Planctomycetes and their phenomic and genomic characterization uncovers novel biology.</title>
        <authorList>
            <person name="Wiegand S."/>
            <person name="Jogler M."/>
            <person name="Boedeker C."/>
            <person name="Pinto D."/>
            <person name="Vollmers J."/>
            <person name="Rivas-Marin E."/>
            <person name="Kohn T."/>
            <person name="Peeters S.H."/>
            <person name="Heuer A."/>
            <person name="Rast P."/>
            <person name="Oberbeckmann S."/>
            <person name="Bunk B."/>
            <person name="Jeske O."/>
            <person name="Meyerdierks A."/>
            <person name="Storesund J.E."/>
            <person name="Kallscheuer N."/>
            <person name="Luecker S."/>
            <person name="Lage O.M."/>
            <person name="Pohl T."/>
            <person name="Merkel B.J."/>
            <person name="Hornburger P."/>
            <person name="Mueller R.-W."/>
            <person name="Bruemmer F."/>
            <person name="Labrenz M."/>
            <person name="Spormann A.M."/>
            <person name="Op Den Camp H."/>
            <person name="Overmann J."/>
            <person name="Amann R."/>
            <person name="Jetten M.S.M."/>
            <person name="Mascher T."/>
            <person name="Medema M.H."/>
            <person name="Devos D.P."/>
            <person name="Kaster A.-K."/>
            <person name="Ovreas L."/>
            <person name="Rohde M."/>
            <person name="Galperin M.Y."/>
            <person name="Jogler C."/>
        </authorList>
    </citation>
    <scope>NUCLEOTIDE SEQUENCE [LARGE SCALE GENOMIC DNA]</scope>
    <source>
        <strain evidence="5 6">Poly41</strain>
    </source>
</reference>
<dbReference type="PANTHER" id="PTHR30093">
    <property type="entry name" value="GENERAL SECRETION PATHWAY PROTEIN G"/>
    <property type="match status" value="1"/>
</dbReference>
<feature type="region of interest" description="Disordered" evidence="2">
    <location>
        <begin position="282"/>
        <end position="333"/>
    </location>
</feature>
<evidence type="ECO:0000256" key="3">
    <source>
        <dbReference type="SAM" id="Phobius"/>
    </source>
</evidence>
<keyword evidence="1" id="KW-0488">Methylation</keyword>
<protein>
    <submittedName>
        <fullName evidence="5">Type II secretion system protein G</fullName>
    </submittedName>
</protein>
<evidence type="ECO:0000256" key="2">
    <source>
        <dbReference type="SAM" id="MobiDB-lite"/>
    </source>
</evidence>
<dbReference type="Gene3D" id="3.30.700.10">
    <property type="entry name" value="Glycoprotein, Type 4 Pilin"/>
    <property type="match status" value="1"/>
</dbReference>
<keyword evidence="3" id="KW-0472">Membrane</keyword>
<organism evidence="5 6">
    <name type="scientific">Novipirellula artificiosorum</name>
    <dbReference type="NCBI Taxonomy" id="2528016"/>
    <lineage>
        <taxon>Bacteria</taxon>
        <taxon>Pseudomonadati</taxon>
        <taxon>Planctomycetota</taxon>
        <taxon>Planctomycetia</taxon>
        <taxon>Pirellulales</taxon>
        <taxon>Pirellulaceae</taxon>
        <taxon>Novipirellula</taxon>
    </lineage>
</organism>
<dbReference type="PANTHER" id="PTHR30093:SF2">
    <property type="entry name" value="TYPE II SECRETION SYSTEM PROTEIN H"/>
    <property type="match status" value="1"/>
</dbReference>
<dbReference type="GO" id="GO:0015628">
    <property type="term" value="P:protein secretion by the type II secretion system"/>
    <property type="evidence" value="ECO:0007669"/>
    <property type="project" value="InterPro"/>
</dbReference>
<evidence type="ECO:0000313" key="6">
    <source>
        <dbReference type="Proteomes" id="UP000319143"/>
    </source>
</evidence>
<keyword evidence="3" id="KW-1133">Transmembrane helix</keyword>
<keyword evidence="6" id="KW-1185">Reference proteome</keyword>
<evidence type="ECO:0000313" key="5">
    <source>
        <dbReference type="EMBL" id="TWU32571.1"/>
    </source>
</evidence>
<dbReference type="PROSITE" id="PS00409">
    <property type="entry name" value="PROKAR_NTER_METHYL"/>
    <property type="match status" value="1"/>
</dbReference>
<gene>
    <name evidence="5" type="primary">pulG</name>
    <name evidence="5" type="ORF">Poly41_55490</name>
</gene>
<keyword evidence="3" id="KW-0812">Transmembrane</keyword>
<proteinExistence type="predicted"/>
<feature type="transmembrane region" description="Helical" evidence="3">
    <location>
        <begin position="21"/>
        <end position="47"/>
    </location>
</feature>
<evidence type="ECO:0000259" key="4">
    <source>
        <dbReference type="Pfam" id="PF07596"/>
    </source>
</evidence>
<dbReference type="InterPro" id="IPR011453">
    <property type="entry name" value="DUF1559"/>
</dbReference>
<dbReference type="InterPro" id="IPR045584">
    <property type="entry name" value="Pilin-like"/>
</dbReference>
<accession>A0A5C6D9Y4</accession>
<dbReference type="SUPFAM" id="SSF54523">
    <property type="entry name" value="Pili subunits"/>
    <property type="match status" value="1"/>
</dbReference>
<dbReference type="Pfam" id="PF07963">
    <property type="entry name" value="N_methyl"/>
    <property type="match status" value="1"/>
</dbReference>
<dbReference type="PRINTS" id="PR00813">
    <property type="entry name" value="BCTERIALGSPG"/>
</dbReference>
<evidence type="ECO:0000256" key="1">
    <source>
        <dbReference type="ARBA" id="ARBA00022481"/>
    </source>
</evidence>
<dbReference type="NCBIfam" id="TIGR02532">
    <property type="entry name" value="IV_pilin_GFxxxE"/>
    <property type="match status" value="1"/>
</dbReference>
<dbReference type="RefSeq" id="WP_197231644.1">
    <property type="nucleotide sequence ID" value="NZ_SJPV01000012.1"/>
</dbReference>
<dbReference type="InterPro" id="IPR000983">
    <property type="entry name" value="Bac_GSPG_pilin"/>
</dbReference>
<sequence length="333" mass="35957">MMNSFPFTRSSFVGRRSRPRSAGFTLVELLVVIAIIGVLVGLALPAMQNLRELSRRTACQQNLVQLSLGLSSYALHHSHYPIGTIAKAGPVRSEPVGYHHNWISGLLPNIDAKVVYEAIDRETSVYSPSNAEIRSLSIPTLICPSETGMRQNTTCYAGIHASTETPIDVTNNGVMFLNKPIRDSDITDGLSYTVFVAEKLSRFEEDLGWSSGTRSSLRNTGHQINAELARIRGPQGPDQEVDALYVGGIASDHPGGAHLLMGSGEYKFRSDTMDMEILRQMGSRSGDPLPLEWKSDEPPSESIPLVDSATAAARTPNDGGDSNTVDSDGGGSE</sequence>
<name>A0A5C6D9Y4_9BACT</name>